<organism evidence="1">
    <name type="scientific">freshwater metagenome</name>
    <dbReference type="NCBI Taxonomy" id="449393"/>
    <lineage>
        <taxon>unclassified sequences</taxon>
        <taxon>metagenomes</taxon>
        <taxon>ecological metagenomes</taxon>
    </lineage>
</organism>
<proteinExistence type="predicted"/>
<dbReference type="EMBL" id="CAEZWD010000013">
    <property type="protein sequence ID" value="CAB4643111.1"/>
    <property type="molecule type" value="Genomic_DNA"/>
</dbReference>
<reference evidence="1" key="1">
    <citation type="submission" date="2020-05" db="EMBL/GenBank/DDBJ databases">
        <authorList>
            <person name="Chiriac C."/>
            <person name="Salcher M."/>
            <person name="Ghai R."/>
            <person name="Kavagutti S V."/>
        </authorList>
    </citation>
    <scope>NUCLEOTIDE SEQUENCE</scope>
</reference>
<protein>
    <submittedName>
        <fullName evidence="1">Unannotated protein</fullName>
    </submittedName>
</protein>
<dbReference type="AlphaFoldDB" id="A0A6J6JZX7"/>
<name>A0A6J6JZX7_9ZZZZ</name>
<sequence length="61" mass="6611">MVSPTTSPLEFFTCMWLRGIPRPVASNPQATRFAPAAFSAASESLPEKFGLFQPTAQPVRA</sequence>
<evidence type="ECO:0000313" key="1">
    <source>
        <dbReference type="EMBL" id="CAB4643111.1"/>
    </source>
</evidence>
<gene>
    <name evidence="1" type="ORF">UFOPK2171_00222</name>
</gene>
<accession>A0A6J6JZX7</accession>